<proteinExistence type="predicted"/>
<dbReference type="Proteomes" id="UP000521943">
    <property type="component" value="Unassembled WGS sequence"/>
</dbReference>
<dbReference type="AlphaFoldDB" id="A0A8H6HUN5"/>
<comment type="caution">
    <text evidence="2">The sequence shown here is derived from an EMBL/GenBank/DDBJ whole genome shotgun (WGS) entry which is preliminary data.</text>
</comment>
<evidence type="ECO:0000256" key="1">
    <source>
        <dbReference type="SAM" id="MobiDB-lite"/>
    </source>
</evidence>
<dbReference type="EMBL" id="JACGCI010000041">
    <property type="protein sequence ID" value="KAF6752939.1"/>
    <property type="molecule type" value="Genomic_DNA"/>
</dbReference>
<evidence type="ECO:0000313" key="3">
    <source>
        <dbReference type="Proteomes" id="UP000521943"/>
    </source>
</evidence>
<accession>A0A8H6HUN5</accession>
<feature type="compositionally biased region" description="Acidic residues" evidence="1">
    <location>
        <begin position="104"/>
        <end position="117"/>
    </location>
</feature>
<organism evidence="2 3">
    <name type="scientific">Ephemerocybe angulata</name>
    <dbReference type="NCBI Taxonomy" id="980116"/>
    <lineage>
        <taxon>Eukaryota</taxon>
        <taxon>Fungi</taxon>
        <taxon>Dikarya</taxon>
        <taxon>Basidiomycota</taxon>
        <taxon>Agaricomycotina</taxon>
        <taxon>Agaricomycetes</taxon>
        <taxon>Agaricomycetidae</taxon>
        <taxon>Agaricales</taxon>
        <taxon>Agaricineae</taxon>
        <taxon>Psathyrellaceae</taxon>
        <taxon>Ephemerocybe</taxon>
    </lineage>
</organism>
<feature type="compositionally biased region" description="Basic and acidic residues" evidence="1">
    <location>
        <begin position="40"/>
        <end position="52"/>
    </location>
</feature>
<reference evidence="2 3" key="1">
    <citation type="submission" date="2020-07" db="EMBL/GenBank/DDBJ databases">
        <title>Comparative genomics of pyrophilous fungi reveals a link between fire events and developmental genes.</title>
        <authorList>
            <consortium name="DOE Joint Genome Institute"/>
            <person name="Steindorff A.S."/>
            <person name="Carver A."/>
            <person name="Calhoun S."/>
            <person name="Stillman K."/>
            <person name="Liu H."/>
            <person name="Lipzen A."/>
            <person name="Pangilinan J."/>
            <person name="Labutti K."/>
            <person name="Bruns T.D."/>
            <person name="Grigoriev I.V."/>
        </authorList>
    </citation>
    <scope>NUCLEOTIDE SEQUENCE [LARGE SCALE GENOMIC DNA]</scope>
    <source>
        <strain evidence="2 3">CBS 144469</strain>
    </source>
</reference>
<name>A0A8H6HUN5_9AGAR</name>
<sequence>MEDTEDGQRTQPVNLRGCKPSLGPTSAPVKTISAPRRASAAKEKVSGKQESRKRQKQPPGAFAADGRGPRQASRAHAPQEAASPSVKPLRRTKRSVRQIPGGLMDDEDGDGEEEEEGDKLAPLREPSPPPITAKRTVRKARSVASPSEAGSDGEGSKRQEAFIEAYDVWEPE</sequence>
<feature type="region of interest" description="Disordered" evidence="1">
    <location>
        <begin position="1"/>
        <end position="161"/>
    </location>
</feature>
<evidence type="ECO:0000313" key="2">
    <source>
        <dbReference type="EMBL" id="KAF6752939.1"/>
    </source>
</evidence>
<protein>
    <submittedName>
        <fullName evidence="2">Uncharacterized protein</fullName>
    </submittedName>
</protein>
<keyword evidence="3" id="KW-1185">Reference proteome</keyword>
<gene>
    <name evidence="2" type="ORF">DFP72DRAFT_1131295</name>
</gene>